<evidence type="ECO:0000256" key="2">
    <source>
        <dbReference type="ARBA" id="ARBA00022679"/>
    </source>
</evidence>
<protein>
    <submittedName>
        <fullName evidence="9">Putative glycerol kinase</fullName>
    </submittedName>
</protein>
<evidence type="ECO:0000313" key="10">
    <source>
        <dbReference type="Proteomes" id="UP000010310"/>
    </source>
</evidence>
<accession>K6G5R1</accession>
<dbReference type="InterPro" id="IPR018485">
    <property type="entry name" value="FGGY_C"/>
</dbReference>
<evidence type="ECO:0000256" key="6">
    <source>
        <dbReference type="ARBA" id="ARBA00022840"/>
    </source>
</evidence>
<dbReference type="GO" id="GO:0019563">
    <property type="term" value="P:glycerol catabolic process"/>
    <property type="evidence" value="ECO:0007669"/>
    <property type="project" value="TreeGrafter"/>
</dbReference>
<dbReference type="InterPro" id="IPR018483">
    <property type="entry name" value="Carb_kinase_FGGY_CS"/>
</dbReference>
<proteinExistence type="inferred from homology"/>
<dbReference type="PATRIC" id="fig|1208365.4.peg.984"/>
<dbReference type="Proteomes" id="UP000010310">
    <property type="component" value="Unassembled WGS sequence"/>
</dbReference>
<dbReference type="PROSITE" id="PS00933">
    <property type="entry name" value="FGGY_KINASES_1"/>
    <property type="match status" value="1"/>
</dbReference>
<dbReference type="Pfam" id="PF02782">
    <property type="entry name" value="FGGY_C"/>
    <property type="match status" value="1"/>
</dbReference>
<reference evidence="9 10" key="1">
    <citation type="submission" date="2012-09" db="EMBL/GenBank/DDBJ databases">
        <authorList>
            <person name="Dupont C.L."/>
            <person name="Rusch D.B."/>
            <person name="Lombardo M.-J."/>
            <person name="Novotny M."/>
            <person name="Yee-Greenbaum J."/>
            <person name="Laskin R."/>
        </authorList>
    </citation>
    <scope>NUCLEOTIDE SEQUENCE [LARGE SCALE GENOMIC DNA]</scope>
    <source>
        <strain evidence="9">SAR86E</strain>
    </source>
</reference>
<keyword evidence="4 9" id="KW-0418">Kinase</keyword>
<dbReference type="NCBIfam" id="NF000756">
    <property type="entry name" value="PRK00047.1"/>
    <property type="match status" value="1"/>
</dbReference>
<dbReference type="PIRSF" id="PIRSF000538">
    <property type="entry name" value="GlpK"/>
    <property type="match status" value="1"/>
</dbReference>
<dbReference type="GO" id="GO:0005524">
    <property type="term" value="F:ATP binding"/>
    <property type="evidence" value="ECO:0007669"/>
    <property type="project" value="UniProtKB-KW"/>
</dbReference>
<dbReference type="PANTHER" id="PTHR10196:SF78">
    <property type="entry name" value="GLYCEROL KINASE"/>
    <property type="match status" value="1"/>
</dbReference>
<keyword evidence="10" id="KW-1185">Reference proteome</keyword>
<dbReference type="SUPFAM" id="SSF53067">
    <property type="entry name" value="Actin-like ATPase domain"/>
    <property type="match status" value="2"/>
</dbReference>
<name>K6G5R1_9GAMM</name>
<dbReference type="GO" id="GO:0004370">
    <property type="term" value="F:glycerol kinase activity"/>
    <property type="evidence" value="ECO:0007669"/>
    <property type="project" value="TreeGrafter"/>
</dbReference>
<feature type="domain" description="Carbohydrate kinase FGGY C-terminal" evidence="8">
    <location>
        <begin position="253"/>
        <end position="438"/>
    </location>
</feature>
<dbReference type="Gene3D" id="3.30.420.40">
    <property type="match status" value="2"/>
</dbReference>
<dbReference type="InterPro" id="IPR043129">
    <property type="entry name" value="ATPase_NBD"/>
</dbReference>
<dbReference type="PANTHER" id="PTHR10196">
    <property type="entry name" value="SUGAR KINASE"/>
    <property type="match status" value="1"/>
</dbReference>
<evidence type="ECO:0000259" key="8">
    <source>
        <dbReference type="Pfam" id="PF02782"/>
    </source>
</evidence>
<organism evidence="9 10">
    <name type="scientific">SAR86 cluster bacterium SAR86E</name>
    <dbReference type="NCBI Taxonomy" id="1208365"/>
    <lineage>
        <taxon>Bacteria</taxon>
        <taxon>Pseudomonadati</taxon>
        <taxon>Pseudomonadota</taxon>
        <taxon>Gammaproteobacteria</taxon>
        <taxon>SAR86 cluster</taxon>
    </lineage>
</organism>
<sequence length="487" mass="53910">MSVLVAIDQGTTSTRSVAFNSDLSVAYSLQKEYPLQYPDDGWVEIDPEELLSSVYSTLDPVIEKFIDISAVGITNQRETTIVWDAESGKPIYNAIVWQDRRTAEHCMQLKKKGYEEEIANRTGLLLDPYFSATKIAWILDNVNGARQLAEKGQLRFGTVDTFLLWNLSNGEIYKTDVTNASRTNLFNIHTKEWDAELLKIFNIPLSMLPEVNASDADYGIIRRKGAAIRVRGVIGDQQSALVGQKCFNNGEMKATFGTGCFLMVNTGDQSMQSNSGLLNTIGYGLANKTPFALEGSIFSAGTIIQWLRDNMKFFSDSSHSIDFLSQTGNSNDVIFIPGFTGIGAPHWNSEVRAGFYGITRDTTQKDMVTAAFKAIIYQVIDIKDALQNDGIEIKNLSIDGGMAANSKFCQLLADYLEQDIHVPSSLESTAIGAAITAGLGSSLFSIESLLQMSSSDTTVFQPRNDIFNPKDQARWREFLRVLLDTYN</sequence>
<dbReference type="AlphaFoldDB" id="K6G5R1"/>
<feature type="domain" description="Carbohydrate kinase FGGY N-terminal" evidence="7">
    <location>
        <begin position="4"/>
        <end position="243"/>
    </location>
</feature>
<dbReference type="Pfam" id="PF00370">
    <property type="entry name" value="FGGY_N"/>
    <property type="match status" value="1"/>
</dbReference>
<dbReference type="InterPro" id="IPR000577">
    <property type="entry name" value="Carb_kinase_FGGY"/>
</dbReference>
<keyword evidence="5" id="KW-0319">Glycerol metabolism</keyword>
<dbReference type="FunFam" id="3.30.420.40:FF:000008">
    <property type="entry name" value="Glycerol kinase"/>
    <property type="match status" value="1"/>
</dbReference>
<dbReference type="GO" id="GO:0005829">
    <property type="term" value="C:cytosol"/>
    <property type="evidence" value="ECO:0007669"/>
    <property type="project" value="TreeGrafter"/>
</dbReference>
<evidence type="ECO:0000256" key="5">
    <source>
        <dbReference type="ARBA" id="ARBA00022798"/>
    </source>
</evidence>
<keyword evidence="6" id="KW-0067">ATP-binding</keyword>
<dbReference type="EMBL" id="AMWX01000008">
    <property type="protein sequence ID" value="EKO36514.1"/>
    <property type="molecule type" value="Genomic_DNA"/>
</dbReference>
<evidence type="ECO:0000256" key="1">
    <source>
        <dbReference type="ARBA" id="ARBA00009156"/>
    </source>
</evidence>
<comment type="caution">
    <text evidence="9">The sequence shown here is derived from an EMBL/GenBank/DDBJ whole genome shotgun (WGS) entry which is preliminary data.</text>
</comment>
<comment type="similarity">
    <text evidence="1">Belongs to the FGGY kinase family.</text>
</comment>
<dbReference type="STRING" id="1208365.B273_1411"/>
<evidence type="ECO:0000313" key="9">
    <source>
        <dbReference type="EMBL" id="EKO36514.1"/>
    </source>
</evidence>
<keyword evidence="2" id="KW-0808">Transferase</keyword>
<evidence type="ECO:0000256" key="4">
    <source>
        <dbReference type="ARBA" id="ARBA00022777"/>
    </source>
</evidence>
<gene>
    <name evidence="9" type="ORF">B273_1411</name>
</gene>
<keyword evidence="3" id="KW-0547">Nucleotide-binding</keyword>
<evidence type="ECO:0000256" key="3">
    <source>
        <dbReference type="ARBA" id="ARBA00022741"/>
    </source>
</evidence>
<dbReference type="InterPro" id="IPR018484">
    <property type="entry name" value="FGGY_N"/>
</dbReference>
<evidence type="ECO:0000259" key="7">
    <source>
        <dbReference type="Pfam" id="PF00370"/>
    </source>
</evidence>